<comment type="caution">
    <text evidence="2">The sequence shown here is derived from an EMBL/GenBank/DDBJ whole genome shotgun (WGS) entry which is preliminary data.</text>
</comment>
<feature type="transmembrane region" description="Helical" evidence="1">
    <location>
        <begin position="63"/>
        <end position="87"/>
    </location>
</feature>
<protein>
    <submittedName>
        <fullName evidence="2">Uncharacterized protein</fullName>
    </submittedName>
</protein>
<reference evidence="2" key="1">
    <citation type="submission" date="2021-09" db="EMBL/GenBank/DDBJ databases">
        <title>Genome analysis of Fictibacillus sp. KIGAM418 isolated from marine sediment.</title>
        <authorList>
            <person name="Seo M.-J."/>
            <person name="Cho E.-S."/>
            <person name="Hwang C.Y."/>
        </authorList>
    </citation>
    <scope>NUCLEOTIDE SEQUENCE</scope>
    <source>
        <strain evidence="2">KIGAM418</strain>
    </source>
</reference>
<evidence type="ECO:0000313" key="3">
    <source>
        <dbReference type="Proteomes" id="UP001139011"/>
    </source>
</evidence>
<name>A0A9X1XBL4_9BACL</name>
<accession>A0A9X1XBL4</accession>
<feature type="transmembrane region" description="Helical" evidence="1">
    <location>
        <begin position="154"/>
        <end position="179"/>
    </location>
</feature>
<sequence>MYLFKRMDRLVEMAAYSVQNRFSKTALLVLTSIASAVTALLQSAGGTLPMIGLLISPLSTLPVVLITIVSPLLGFYSFVLTCLLLVIVQPSELLIFIFTTGLLGLGLGQGFTFFKRRILIVTTGSICLISGICIMLIGFQFPLFGPGFHSIGNFYLWLSLFFFSWGYSLVWVEITCFILKKYVSRRLRSKP</sequence>
<dbReference type="RefSeq" id="WP_248252085.1">
    <property type="nucleotide sequence ID" value="NZ_JAIWJX010000002.1"/>
</dbReference>
<dbReference type="EMBL" id="JAIWJX010000002">
    <property type="protein sequence ID" value="MCK6256403.1"/>
    <property type="molecule type" value="Genomic_DNA"/>
</dbReference>
<evidence type="ECO:0000256" key="1">
    <source>
        <dbReference type="SAM" id="Phobius"/>
    </source>
</evidence>
<organism evidence="2 3">
    <name type="scientific">Fictibacillus marinisediminis</name>
    <dbReference type="NCBI Taxonomy" id="2878389"/>
    <lineage>
        <taxon>Bacteria</taxon>
        <taxon>Bacillati</taxon>
        <taxon>Bacillota</taxon>
        <taxon>Bacilli</taxon>
        <taxon>Bacillales</taxon>
        <taxon>Fictibacillaceae</taxon>
        <taxon>Fictibacillus</taxon>
    </lineage>
</organism>
<evidence type="ECO:0000313" key="2">
    <source>
        <dbReference type="EMBL" id="MCK6256403.1"/>
    </source>
</evidence>
<dbReference type="Proteomes" id="UP001139011">
    <property type="component" value="Unassembled WGS sequence"/>
</dbReference>
<dbReference type="AlphaFoldDB" id="A0A9X1XBL4"/>
<keyword evidence="1" id="KW-0472">Membrane</keyword>
<keyword evidence="1" id="KW-1133">Transmembrane helix</keyword>
<feature type="transmembrane region" description="Helical" evidence="1">
    <location>
        <begin position="118"/>
        <end position="142"/>
    </location>
</feature>
<gene>
    <name evidence="2" type="ORF">LCY76_07315</name>
</gene>
<proteinExistence type="predicted"/>
<keyword evidence="1" id="KW-0812">Transmembrane</keyword>
<keyword evidence="3" id="KW-1185">Reference proteome</keyword>
<feature type="transmembrane region" description="Helical" evidence="1">
    <location>
        <begin position="93"/>
        <end position="111"/>
    </location>
</feature>
<feature type="transmembrane region" description="Helical" evidence="1">
    <location>
        <begin position="26"/>
        <end position="51"/>
    </location>
</feature>